<protein>
    <submittedName>
        <fullName evidence="2">Uncharacterized protein</fullName>
    </submittedName>
</protein>
<dbReference type="AlphaFoldDB" id="A0A6A5FX05"/>
<gene>
    <name evidence="2" type="ORF">GCK72_023483</name>
</gene>
<name>A0A6A5FX05_CAERE</name>
<dbReference type="KEGG" id="crq:GCK72_023483"/>
<accession>A0A6A5FX05</accession>
<dbReference type="GeneID" id="9797905"/>
<proteinExistence type="predicted"/>
<dbReference type="Proteomes" id="UP000483820">
    <property type="component" value="Chromosome X"/>
</dbReference>
<keyword evidence="1" id="KW-0732">Signal</keyword>
<evidence type="ECO:0000313" key="2">
    <source>
        <dbReference type="EMBL" id="KAF1747025.1"/>
    </source>
</evidence>
<feature type="chain" id="PRO_5025422253" evidence="1">
    <location>
        <begin position="20"/>
        <end position="149"/>
    </location>
</feature>
<evidence type="ECO:0000256" key="1">
    <source>
        <dbReference type="SAM" id="SignalP"/>
    </source>
</evidence>
<feature type="signal peptide" evidence="1">
    <location>
        <begin position="1"/>
        <end position="19"/>
    </location>
</feature>
<dbReference type="RefSeq" id="XP_003102603.2">
    <property type="nucleotide sequence ID" value="XM_003102555.2"/>
</dbReference>
<comment type="caution">
    <text evidence="2">The sequence shown here is derived from an EMBL/GenBank/DDBJ whole genome shotgun (WGS) entry which is preliminary data.</text>
</comment>
<dbReference type="CTD" id="9797905"/>
<evidence type="ECO:0000313" key="3">
    <source>
        <dbReference type="Proteomes" id="UP000483820"/>
    </source>
</evidence>
<organism evidence="2 3">
    <name type="scientific">Caenorhabditis remanei</name>
    <name type="common">Caenorhabditis vulgaris</name>
    <dbReference type="NCBI Taxonomy" id="31234"/>
    <lineage>
        <taxon>Eukaryota</taxon>
        <taxon>Metazoa</taxon>
        <taxon>Ecdysozoa</taxon>
        <taxon>Nematoda</taxon>
        <taxon>Chromadorea</taxon>
        <taxon>Rhabditida</taxon>
        <taxon>Rhabditina</taxon>
        <taxon>Rhabditomorpha</taxon>
        <taxon>Rhabditoidea</taxon>
        <taxon>Rhabditidae</taxon>
        <taxon>Peloderinae</taxon>
        <taxon>Caenorhabditis</taxon>
    </lineage>
</organism>
<reference evidence="2 3" key="1">
    <citation type="submission" date="2019-12" db="EMBL/GenBank/DDBJ databases">
        <title>Chromosome-level assembly of the Caenorhabditis remanei genome.</title>
        <authorList>
            <person name="Teterina A.A."/>
            <person name="Willis J.H."/>
            <person name="Phillips P.C."/>
        </authorList>
    </citation>
    <scope>NUCLEOTIDE SEQUENCE [LARGE SCALE GENOMIC DNA]</scope>
    <source>
        <strain evidence="2 3">PX506</strain>
        <tissue evidence="2">Whole organism</tissue>
    </source>
</reference>
<sequence length="149" mass="16998">MKIALALLFSALLGLSAYATEEEFEPFKAKKFWRSSRFLDSETADTGSHKVTVAKMNDIYDGIIDSMLSRDNQYENGGIADNVESESAENKETETAQINNFDDIFEAKLLNLRRKLIRYADQLAKTRKLRINLFETLGLQEKDSFAPFE</sequence>
<dbReference type="EMBL" id="WUAV01000006">
    <property type="protein sequence ID" value="KAF1747025.1"/>
    <property type="molecule type" value="Genomic_DNA"/>
</dbReference>